<accession>A0A7Z0VIE7</accession>
<dbReference type="PANTHER" id="PTHR11635">
    <property type="entry name" value="CAMP-DEPENDENT PROTEIN KINASE REGULATORY CHAIN"/>
    <property type="match status" value="1"/>
</dbReference>
<dbReference type="InterPro" id="IPR018488">
    <property type="entry name" value="cNMP-bd_CS"/>
</dbReference>
<dbReference type="GO" id="GO:0004862">
    <property type="term" value="F:cAMP-dependent protein kinase inhibitor activity"/>
    <property type="evidence" value="ECO:0007669"/>
    <property type="project" value="TreeGrafter"/>
</dbReference>
<dbReference type="InterPro" id="IPR018490">
    <property type="entry name" value="cNMP-bd_dom_sf"/>
</dbReference>
<dbReference type="InterPro" id="IPR050503">
    <property type="entry name" value="cAMP-dep_PK_reg_su-like"/>
</dbReference>
<comment type="caution">
    <text evidence="2">The sequence shown here is derived from an EMBL/GenBank/DDBJ whole genome shotgun (WGS) entry which is preliminary data.</text>
</comment>
<dbReference type="PANTHER" id="PTHR11635:SF152">
    <property type="entry name" value="CAMP-DEPENDENT PROTEIN KINASE TYPE I REGULATORY SUBUNIT-RELATED"/>
    <property type="match status" value="1"/>
</dbReference>
<dbReference type="PROSITE" id="PS50042">
    <property type="entry name" value="CNMP_BINDING_3"/>
    <property type="match status" value="1"/>
</dbReference>
<gene>
    <name evidence="2" type="primary">crp_2</name>
    <name evidence="2" type="ORF">CODIS_35960</name>
</gene>
<dbReference type="Pfam" id="PF00027">
    <property type="entry name" value="cNMP_binding"/>
    <property type="match status" value="1"/>
</dbReference>
<dbReference type="EMBL" id="MARB01000026">
    <property type="protein sequence ID" value="ODJ86163.1"/>
    <property type="molecule type" value="Genomic_DNA"/>
</dbReference>
<dbReference type="InterPro" id="IPR000595">
    <property type="entry name" value="cNMP-bd_dom"/>
</dbReference>
<evidence type="ECO:0000313" key="2">
    <source>
        <dbReference type="EMBL" id="ODJ86163.1"/>
    </source>
</evidence>
<keyword evidence="3" id="KW-1185">Reference proteome</keyword>
<dbReference type="AlphaFoldDB" id="A0A7Z0VIE7"/>
<dbReference type="InterPro" id="IPR014710">
    <property type="entry name" value="RmlC-like_jellyroll"/>
</dbReference>
<feature type="domain" description="Cyclic nucleotide-binding" evidence="1">
    <location>
        <begin position="14"/>
        <end position="133"/>
    </location>
</feature>
<protein>
    <submittedName>
        <fullName evidence="2">cAMP receptor protein</fullName>
    </submittedName>
</protein>
<dbReference type="GO" id="GO:0030552">
    <property type="term" value="F:cAMP binding"/>
    <property type="evidence" value="ECO:0007669"/>
    <property type="project" value="TreeGrafter"/>
</dbReference>
<dbReference type="SMART" id="SM00100">
    <property type="entry name" value="cNMP"/>
    <property type="match status" value="1"/>
</dbReference>
<dbReference type="SUPFAM" id="SSF51206">
    <property type="entry name" value="cAMP-binding domain-like"/>
    <property type="match status" value="1"/>
</dbReference>
<evidence type="ECO:0000313" key="3">
    <source>
        <dbReference type="Proteomes" id="UP000094769"/>
    </source>
</evidence>
<name>A0A7Z0VIE7_9GAMM</name>
<dbReference type="RefSeq" id="WP_069127446.1">
    <property type="nucleotide sequence ID" value="NZ_MARB01000026.1"/>
</dbReference>
<reference evidence="2 3" key="1">
    <citation type="submission" date="2016-06" db="EMBL/GenBank/DDBJ databases">
        <title>Genome sequence of endosymbiont of Candidatus Endolucinida thiodiazotropha.</title>
        <authorList>
            <person name="Poehlein A."/>
            <person name="Koenig S."/>
            <person name="Heiden S.E."/>
            <person name="Thuermer A."/>
            <person name="Voget S."/>
            <person name="Daniel R."/>
            <person name="Markert S."/>
            <person name="Gros O."/>
            <person name="Schweder T."/>
        </authorList>
    </citation>
    <scope>NUCLEOTIDE SEQUENCE [LARGE SCALE GENOMIC DNA]</scope>
    <source>
        <strain evidence="2 3">COS</strain>
    </source>
</reference>
<keyword evidence="2" id="KW-0675">Receptor</keyword>
<dbReference type="PRINTS" id="PR00103">
    <property type="entry name" value="CAMPKINASE"/>
</dbReference>
<dbReference type="GO" id="GO:0034236">
    <property type="term" value="F:protein kinase A catalytic subunit binding"/>
    <property type="evidence" value="ECO:0007669"/>
    <property type="project" value="TreeGrafter"/>
</dbReference>
<dbReference type="Proteomes" id="UP000094769">
    <property type="component" value="Unassembled WGS sequence"/>
</dbReference>
<dbReference type="OrthoDB" id="6881322at2"/>
<dbReference type="GO" id="GO:0005829">
    <property type="term" value="C:cytosol"/>
    <property type="evidence" value="ECO:0007669"/>
    <property type="project" value="TreeGrafter"/>
</dbReference>
<dbReference type="GO" id="GO:0005952">
    <property type="term" value="C:cAMP-dependent protein kinase complex"/>
    <property type="evidence" value="ECO:0007669"/>
    <property type="project" value="InterPro"/>
</dbReference>
<dbReference type="CDD" id="cd00038">
    <property type="entry name" value="CAP_ED"/>
    <property type="match status" value="1"/>
</dbReference>
<organism evidence="2 3">
    <name type="scientific">Candidatus Thiodiazotropha endolucinida</name>
    <dbReference type="NCBI Taxonomy" id="1655433"/>
    <lineage>
        <taxon>Bacteria</taxon>
        <taxon>Pseudomonadati</taxon>
        <taxon>Pseudomonadota</taxon>
        <taxon>Gammaproteobacteria</taxon>
        <taxon>Chromatiales</taxon>
        <taxon>Sedimenticolaceae</taxon>
        <taxon>Candidatus Thiodiazotropha</taxon>
    </lineage>
</organism>
<sequence>MLPDKLRILQDMPIFGGVNKATLNSILDKAKSVEVIKGGYFFREGDLDNSIYIIEQGEVAVYRYWNGNRYKLRELHEGDCFGEMALMDCKPRSAEVVALVDSSAIQVTAAQLAELYNTDSDQYTLIYMNLGREVCRRLREADSRLFVQDVESGELS</sequence>
<dbReference type="PROSITE" id="PS00889">
    <property type="entry name" value="CNMP_BINDING_2"/>
    <property type="match status" value="1"/>
</dbReference>
<proteinExistence type="predicted"/>
<evidence type="ECO:0000259" key="1">
    <source>
        <dbReference type="PROSITE" id="PS50042"/>
    </source>
</evidence>
<dbReference type="Gene3D" id="2.60.120.10">
    <property type="entry name" value="Jelly Rolls"/>
    <property type="match status" value="1"/>
</dbReference>